<evidence type="ECO:0000256" key="2">
    <source>
        <dbReference type="SAM" id="MobiDB-lite"/>
    </source>
</evidence>
<dbReference type="AlphaFoldDB" id="A0AAX6HHJ3"/>
<dbReference type="InterPro" id="IPR000504">
    <property type="entry name" value="RRM_dom"/>
</dbReference>
<accession>A0AAX6HHJ3</accession>
<proteinExistence type="predicted"/>
<reference evidence="5" key="2">
    <citation type="submission" date="2023-04" db="EMBL/GenBank/DDBJ databases">
        <authorList>
            <person name="Bruccoleri R.E."/>
            <person name="Oakeley E.J."/>
            <person name="Faust A.-M."/>
            <person name="Dessus-Babus S."/>
            <person name="Altorfer M."/>
            <person name="Burckhardt D."/>
            <person name="Oertli M."/>
            <person name="Naumann U."/>
            <person name="Petersen F."/>
            <person name="Wong J."/>
        </authorList>
    </citation>
    <scope>NUCLEOTIDE SEQUENCE</scope>
    <source>
        <strain evidence="5">GSM-AAB239-AS_SAM_17_03QT</strain>
        <tissue evidence="5">Leaf</tissue>
    </source>
</reference>
<dbReference type="EMBL" id="JANAVB010009596">
    <property type="protein sequence ID" value="KAJ6840041.1"/>
    <property type="molecule type" value="Genomic_DNA"/>
</dbReference>
<dbReference type="InterPro" id="IPR001025">
    <property type="entry name" value="BAH_dom"/>
</dbReference>
<dbReference type="PROSITE" id="PS51038">
    <property type="entry name" value="BAH"/>
    <property type="match status" value="1"/>
</dbReference>
<feature type="region of interest" description="Disordered" evidence="2">
    <location>
        <begin position="179"/>
        <end position="335"/>
    </location>
</feature>
<feature type="domain" description="BAH" evidence="4">
    <location>
        <begin position="37"/>
        <end position="161"/>
    </location>
</feature>
<feature type="domain" description="RRM" evidence="3">
    <location>
        <begin position="403"/>
        <end position="479"/>
    </location>
</feature>
<keyword evidence="6" id="KW-1185">Reference proteome</keyword>
<dbReference type="InterPro" id="IPR043151">
    <property type="entry name" value="BAH_sf"/>
</dbReference>
<dbReference type="PANTHER" id="PTHR47073">
    <property type="entry name" value="PROTEIN ANTI-SILENCING 1"/>
    <property type="match status" value="1"/>
</dbReference>
<dbReference type="GO" id="GO:0003682">
    <property type="term" value="F:chromatin binding"/>
    <property type="evidence" value="ECO:0007669"/>
    <property type="project" value="InterPro"/>
</dbReference>
<dbReference type="Gene3D" id="3.30.70.330">
    <property type="match status" value="1"/>
</dbReference>
<feature type="compositionally biased region" description="Basic and acidic residues" evidence="2">
    <location>
        <begin position="259"/>
        <end position="286"/>
    </location>
</feature>
<evidence type="ECO:0000313" key="6">
    <source>
        <dbReference type="Proteomes" id="UP001140949"/>
    </source>
</evidence>
<name>A0AAX6HHJ3_IRIPA</name>
<evidence type="ECO:0008006" key="7">
    <source>
        <dbReference type="Google" id="ProtNLM"/>
    </source>
</evidence>
<dbReference type="CDD" id="cd00590">
    <property type="entry name" value="RRM_SF"/>
    <property type="match status" value="1"/>
</dbReference>
<dbReference type="InterPro" id="IPR035979">
    <property type="entry name" value="RBD_domain_sf"/>
</dbReference>
<feature type="compositionally biased region" description="Basic and acidic residues" evidence="2">
    <location>
        <begin position="226"/>
        <end position="252"/>
    </location>
</feature>
<dbReference type="SUPFAM" id="SSF54928">
    <property type="entry name" value="RNA-binding domain, RBD"/>
    <property type="match status" value="1"/>
</dbReference>
<dbReference type="Pfam" id="PF01426">
    <property type="entry name" value="BAH"/>
    <property type="match status" value="1"/>
</dbReference>
<evidence type="ECO:0000259" key="4">
    <source>
        <dbReference type="PROSITE" id="PS51038"/>
    </source>
</evidence>
<evidence type="ECO:0000256" key="1">
    <source>
        <dbReference type="PROSITE-ProRule" id="PRU00176"/>
    </source>
</evidence>
<reference evidence="5" key="1">
    <citation type="journal article" date="2023" name="GigaByte">
        <title>Genome assembly of the bearded iris, Iris pallida Lam.</title>
        <authorList>
            <person name="Bruccoleri R.E."/>
            <person name="Oakeley E.J."/>
            <person name="Faust A.M.E."/>
            <person name="Altorfer M."/>
            <person name="Dessus-Babus S."/>
            <person name="Burckhardt D."/>
            <person name="Oertli M."/>
            <person name="Naumann U."/>
            <person name="Petersen F."/>
            <person name="Wong J."/>
        </authorList>
    </citation>
    <scope>NUCLEOTIDE SEQUENCE</scope>
    <source>
        <strain evidence="5">GSM-AAB239-AS_SAM_17_03QT</strain>
    </source>
</reference>
<dbReference type="FunFam" id="2.30.30.490:FF:000017">
    <property type="entry name" value="Bromo-adjacent homology (BAH) domain-containing protein"/>
    <property type="match status" value="1"/>
</dbReference>
<protein>
    <recommendedName>
        <fullName evidence="7">BAH domain-containing protein</fullName>
    </recommendedName>
</protein>
<dbReference type="PROSITE" id="PS50102">
    <property type="entry name" value="RRM"/>
    <property type="match status" value="1"/>
</dbReference>
<dbReference type="GO" id="GO:0003723">
    <property type="term" value="F:RNA binding"/>
    <property type="evidence" value="ECO:0007669"/>
    <property type="project" value="UniProtKB-UniRule"/>
</dbReference>
<comment type="caution">
    <text evidence="5">The sequence shown here is derived from an EMBL/GenBank/DDBJ whole genome shotgun (WGS) entry which is preliminary data.</text>
</comment>
<dbReference type="Proteomes" id="UP001140949">
    <property type="component" value="Unassembled WGS sequence"/>
</dbReference>
<organism evidence="5 6">
    <name type="scientific">Iris pallida</name>
    <name type="common">Sweet iris</name>
    <dbReference type="NCBI Taxonomy" id="29817"/>
    <lineage>
        <taxon>Eukaryota</taxon>
        <taxon>Viridiplantae</taxon>
        <taxon>Streptophyta</taxon>
        <taxon>Embryophyta</taxon>
        <taxon>Tracheophyta</taxon>
        <taxon>Spermatophyta</taxon>
        <taxon>Magnoliopsida</taxon>
        <taxon>Liliopsida</taxon>
        <taxon>Asparagales</taxon>
        <taxon>Iridaceae</taxon>
        <taxon>Iridoideae</taxon>
        <taxon>Irideae</taxon>
        <taxon>Iris</taxon>
    </lineage>
</organism>
<evidence type="ECO:0000313" key="5">
    <source>
        <dbReference type="EMBL" id="KAJ6840041.1"/>
    </source>
</evidence>
<keyword evidence="1" id="KW-0694">RNA-binding</keyword>
<dbReference type="InterPro" id="IPR012677">
    <property type="entry name" value="Nucleotide-bd_a/b_plait_sf"/>
</dbReference>
<gene>
    <name evidence="5" type="ORF">M6B38_312385</name>
</gene>
<dbReference type="PANTHER" id="PTHR47073:SF2">
    <property type="entry name" value="PROTEIN ANTI-SILENCING 1"/>
    <property type="match status" value="1"/>
</dbReference>
<dbReference type="Pfam" id="PF00076">
    <property type="entry name" value="RRM_1"/>
    <property type="match status" value="1"/>
</dbReference>
<sequence length="567" mass="63653">MMEPDKSELQFQWGKKRGVGGAKKDTQFYESFTFDGEEYSLYDCVYLFKEGEDEPYIGKLLKVWDQDNRRKVKILWFFRPTDITNYLGDYVPMDKEIFLASGEGVGLFNINILESIGGKCSVICTSKDKRNPQPSKEAIESADYIFCCTFDVGTCTISDKISDKIAGVEVKFLLNQEEHDPSPISKAEASGLDGNGNIESGKYKAQADIPGDKPSKKIRLSSDTLKSSDDLEKNKNATDMKKVHIMHDEDGSGKGSVRPVKESSGKMKLSERNSKSLEADVNDGKSLKKMKLSSDSGKLSADLEKNKNAVSTRKVPILSHEDDSGKGSVRSIKESSGMMKLNEKNTKSLDESRMKDAAVSVKNNETSERRVLDVTRRPDTDRSKWFKGLPWEGRMKKANEQGTLVFLDNIDRSFTSTDLEDIMYGAFAQSCTAKIIPQLPVLSPHCGQAYVIFKTPDAADEAVQKINKGCLMQSNGRPFIASKGMLPVAPKATFHGHLSFERRFQMQREEMRKAVSTSHCSQPNTIEYEMAMEWILLQEKYGDCYSWLYKRQAGDVKQIKNIVKAKL</sequence>
<evidence type="ECO:0000259" key="3">
    <source>
        <dbReference type="PROSITE" id="PS50102"/>
    </source>
</evidence>
<dbReference type="Gene3D" id="2.30.30.490">
    <property type="match status" value="1"/>
</dbReference>